<evidence type="ECO:0000256" key="1">
    <source>
        <dbReference type="ARBA" id="ARBA00006479"/>
    </source>
</evidence>
<gene>
    <name evidence="2" type="ORF">D0Y96_06750</name>
</gene>
<dbReference type="Proteomes" id="UP000264702">
    <property type="component" value="Unassembled WGS sequence"/>
</dbReference>
<dbReference type="AlphaFoldDB" id="A0A372ISD1"/>
<name>A0A372ISD1_9BACT</name>
<dbReference type="EMBL" id="QVQT01000002">
    <property type="protein sequence ID" value="RFU17804.1"/>
    <property type="molecule type" value="Genomic_DNA"/>
</dbReference>
<dbReference type="Pfam" id="PF00480">
    <property type="entry name" value="ROK"/>
    <property type="match status" value="1"/>
</dbReference>
<evidence type="ECO:0000313" key="3">
    <source>
        <dbReference type="Proteomes" id="UP000264702"/>
    </source>
</evidence>
<dbReference type="InterPro" id="IPR000600">
    <property type="entry name" value="ROK"/>
</dbReference>
<dbReference type="InterPro" id="IPR043129">
    <property type="entry name" value="ATPase_NBD"/>
</dbReference>
<dbReference type="Gene3D" id="3.30.420.40">
    <property type="match status" value="2"/>
</dbReference>
<accession>A0A372ISD1</accession>
<organism evidence="2 3">
    <name type="scientific">Paracidobacterium acidisoli</name>
    <dbReference type="NCBI Taxonomy" id="2303751"/>
    <lineage>
        <taxon>Bacteria</taxon>
        <taxon>Pseudomonadati</taxon>
        <taxon>Acidobacteriota</taxon>
        <taxon>Terriglobia</taxon>
        <taxon>Terriglobales</taxon>
        <taxon>Acidobacteriaceae</taxon>
        <taxon>Paracidobacterium</taxon>
    </lineage>
</organism>
<dbReference type="PANTHER" id="PTHR18964:SF149">
    <property type="entry name" value="BIFUNCTIONAL UDP-N-ACETYLGLUCOSAMINE 2-EPIMERASE_N-ACETYLMANNOSAMINE KINASE"/>
    <property type="match status" value="1"/>
</dbReference>
<dbReference type="SUPFAM" id="SSF53067">
    <property type="entry name" value="Actin-like ATPase domain"/>
    <property type="match status" value="1"/>
</dbReference>
<dbReference type="PANTHER" id="PTHR18964">
    <property type="entry name" value="ROK (REPRESSOR, ORF, KINASE) FAMILY"/>
    <property type="match status" value="1"/>
</dbReference>
<dbReference type="OrthoDB" id="9810372at2"/>
<sequence>MPTKKRSARQAVTLAVDIGGTGIKIMTLDHAGKPLSERLRALTPDPPTPSRMLSVLDRLRAKVGAFDRVSVGYPGVVKQGVTLTAANLHHKWLGFPLQAELEKRWKKPVRVANDAAVQGFGAIQGRGVELIITLGTGMGTALFTDGRLCPGLEFGHHPWHKGKSYEDFLGRRGLKKYGEKRWNKLLEKAIAQTSATFNWDHLYLGGGNARLICLKLEPNLTIVSNEDGLLGGAALWRYE</sequence>
<comment type="similarity">
    <text evidence="1">Belongs to the ROK (NagC/XylR) family.</text>
</comment>
<evidence type="ECO:0000313" key="2">
    <source>
        <dbReference type="EMBL" id="RFU17804.1"/>
    </source>
</evidence>
<dbReference type="RefSeq" id="WP_117298552.1">
    <property type="nucleotide sequence ID" value="NZ_QVQT02000002.1"/>
</dbReference>
<keyword evidence="3" id="KW-1185">Reference proteome</keyword>
<proteinExistence type="inferred from homology"/>
<protein>
    <submittedName>
        <fullName evidence="2">ROK family protein</fullName>
    </submittedName>
</protein>
<comment type="caution">
    <text evidence="2">The sequence shown here is derived from an EMBL/GenBank/DDBJ whole genome shotgun (WGS) entry which is preliminary data.</text>
</comment>
<reference evidence="2 3" key="1">
    <citation type="submission" date="2018-08" db="EMBL/GenBank/DDBJ databases">
        <title>Acidipila sp. 4G-K13, an acidobacterium isolated from forest soil.</title>
        <authorList>
            <person name="Gao Z.-H."/>
            <person name="Qiu L.-H."/>
        </authorList>
    </citation>
    <scope>NUCLEOTIDE SEQUENCE [LARGE SCALE GENOMIC DNA]</scope>
    <source>
        <strain evidence="2 3">4G-K13</strain>
    </source>
</reference>